<organism evidence="2 3">
    <name type="scientific">Kutzneria buriramensis</name>
    <dbReference type="NCBI Taxonomy" id="1045776"/>
    <lineage>
        <taxon>Bacteria</taxon>
        <taxon>Bacillati</taxon>
        <taxon>Actinomycetota</taxon>
        <taxon>Actinomycetes</taxon>
        <taxon>Pseudonocardiales</taxon>
        <taxon>Pseudonocardiaceae</taxon>
        <taxon>Kutzneria</taxon>
    </lineage>
</organism>
<comment type="caution">
    <text evidence="2">The sequence shown here is derived from an EMBL/GenBank/DDBJ whole genome shotgun (WGS) entry which is preliminary data.</text>
</comment>
<evidence type="ECO:0000313" key="2">
    <source>
        <dbReference type="EMBL" id="REH26964.1"/>
    </source>
</evidence>
<dbReference type="Proteomes" id="UP000256269">
    <property type="component" value="Unassembled WGS sequence"/>
</dbReference>
<dbReference type="AlphaFoldDB" id="A0A3E0GTB3"/>
<reference evidence="2 3" key="1">
    <citation type="submission" date="2018-08" db="EMBL/GenBank/DDBJ databases">
        <title>Genomic Encyclopedia of Archaeal and Bacterial Type Strains, Phase II (KMG-II): from individual species to whole genera.</title>
        <authorList>
            <person name="Goeker M."/>
        </authorList>
    </citation>
    <scope>NUCLEOTIDE SEQUENCE [LARGE SCALE GENOMIC DNA]</scope>
    <source>
        <strain evidence="2 3">DSM 45791</strain>
    </source>
</reference>
<keyword evidence="3" id="KW-1185">Reference proteome</keyword>
<protein>
    <submittedName>
        <fullName evidence="2">Uncharacterized protein</fullName>
    </submittedName>
</protein>
<feature type="region of interest" description="Disordered" evidence="1">
    <location>
        <begin position="1"/>
        <end position="34"/>
    </location>
</feature>
<evidence type="ECO:0000256" key="1">
    <source>
        <dbReference type="SAM" id="MobiDB-lite"/>
    </source>
</evidence>
<evidence type="ECO:0000313" key="3">
    <source>
        <dbReference type="Proteomes" id="UP000256269"/>
    </source>
</evidence>
<accession>A0A3E0GTB3</accession>
<feature type="region of interest" description="Disordered" evidence="1">
    <location>
        <begin position="169"/>
        <end position="228"/>
    </location>
</feature>
<gene>
    <name evidence="2" type="ORF">BCF44_13119</name>
</gene>
<dbReference type="EMBL" id="QUNO01000031">
    <property type="protein sequence ID" value="REH26964.1"/>
    <property type="molecule type" value="Genomic_DNA"/>
</dbReference>
<sequence>MTQGWPAQGQIARGDTTRRRRGQSRSANAHQGDQLLAGPIHGWLGHAARHGRAGQVARGRERAIELLRWAANFAARASWAWPAMARTMPANRQLTGTTSVAKPSGSIEPRTLRTLFRTLSTLFMAFPLPQRSRTRETDATHTRPRCIDLVFQIQTRIDQRVEIVREIRTPRSARSPGMLPASVPTPGGRDRRRHPGRMTGTAPAAGGDDERPQLGDPVTAKIRHPIQP</sequence>
<proteinExistence type="predicted"/>
<name>A0A3E0GTB3_9PSEU</name>